<feature type="domain" description="Cytoskeleton protein RodZ-like C-terminal" evidence="2">
    <location>
        <begin position="137"/>
        <end position="201"/>
    </location>
</feature>
<reference evidence="4" key="1">
    <citation type="submission" date="2023-07" db="EMBL/GenBank/DDBJ databases">
        <title>Draft genome sequence of Agarivorans aestuarii strain ZMCS4, a CAZymes producing bacteria isolated from the marine brown algae Clodostephus spongiosus.</title>
        <authorList>
            <person name="Lorente B."/>
            <person name="Cabral C."/>
            <person name="Frias J."/>
            <person name="Faria J."/>
            <person name="Toubarro D."/>
        </authorList>
    </citation>
    <scope>NUCLEOTIDE SEQUENCE [LARGE SCALE GENOMIC DNA]</scope>
    <source>
        <strain evidence="4">ZMCS4</strain>
    </source>
</reference>
<keyword evidence="4" id="KW-1185">Reference proteome</keyword>
<dbReference type="EMBL" id="JAYDYW010000005">
    <property type="protein sequence ID" value="MEE1673442.1"/>
    <property type="molecule type" value="Genomic_DNA"/>
</dbReference>
<dbReference type="Pfam" id="PF13464">
    <property type="entry name" value="RodZ_C"/>
    <property type="match status" value="1"/>
</dbReference>
<evidence type="ECO:0000313" key="4">
    <source>
        <dbReference type="Proteomes" id="UP001310248"/>
    </source>
</evidence>
<dbReference type="RefSeq" id="WP_329774742.1">
    <property type="nucleotide sequence ID" value="NZ_JAYDYW010000005.1"/>
</dbReference>
<dbReference type="InterPro" id="IPR025194">
    <property type="entry name" value="RodZ-like_C"/>
</dbReference>
<sequence length="211" mass="24101">MLKHLYLAMILLVISGQMPTAAIAEDEFDMDMDMDMDFPEPDFPEPEPDFSELETEVEQLPELSPDEPEAEVLPDVDSPEVELPIAPPPEEVLPPEEILPPIIVLPPPIYWLDDPWDYWYPHDYPQDYYRPAAISVRVNAQIKLRIVDSQQRTLVNQTLEAGAYQQWQGQAPFAVTVSDPSQIALSYQGKEVDLSTYQDTENAYFQVPPNR</sequence>
<feature type="signal peptide" evidence="1">
    <location>
        <begin position="1"/>
        <end position="24"/>
    </location>
</feature>
<reference evidence="3 4" key="2">
    <citation type="submission" date="2023-12" db="EMBL/GenBank/DDBJ databases">
        <authorList>
            <consortium name="Cladostephus spongiosus"/>
            <person name="Lorente B."/>
            <person name="Cabral C."/>
            <person name="Frias J."/>
            <person name="Faria J."/>
            <person name="Toubarro D."/>
        </authorList>
    </citation>
    <scope>NUCLEOTIDE SEQUENCE [LARGE SCALE GENOMIC DNA]</scope>
    <source>
        <strain evidence="3 4">ZMCS4</strain>
    </source>
</reference>
<name>A0ABU7G2H0_9ALTE</name>
<feature type="chain" id="PRO_5046316378" evidence="1">
    <location>
        <begin position="25"/>
        <end position="211"/>
    </location>
</feature>
<accession>A0ABU7G2H0</accession>
<protein>
    <submittedName>
        <fullName evidence="3">DUF4115 domain-containing protein</fullName>
    </submittedName>
</protein>
<proteinExistence type="predicted"/>
<keyword evidence="1" id="KW-0732">Signal</keyword>
<evidence type="ECO:0000256" key="1">
    <source>
        <dbReference type="SAM" id="SignalP"/>
    </source>
</evidence>
<dbReference type="Proteomes" id="UP001310248">
    <property type="component" value="Unassembled WGS sequence"/>
</dbReference>
<evidence type="ECO:0000259" key="2">
    <source>
        <dbReference type="Pfam" id="PF13464"/>
    </source>
</evidence>
<gene>
    <name evidence="3" type="ORF">SNR37_002865</name>
</gene>
<organism evidence="3 4">
    <name type="scientific">Agarivorans aestuarii</name>
    <dbReference type="NCBI Taxonomy" id="1563703"/>
    <lineage>
        <taxon>Bacteria</taxon>
        <taxon>Pseudomonadati</taxon>
        <taxon>Pseudomonadota</taxon>
        <taxon>Gammaproteobacteria</taxon>
        <taxon>Alteromonadales</taxon>
        <taxon>Alteromonadaceae</taxon>
        <taxon>Agarivorans</taxon>
    </lineage>
</organism>
<comment type="caution">
    <text evidence="3">The sequence shown here is derived from an EMBL/GenBank/DDBJ whole genome shotgun (WGS) entry which is preliminary data.</text>
</comment>
<evidence type="ECO:0000313" key="3">
    <source>
        <dbReference type="EMBL" id="MEE1673442.1"/>
    </source>
</evidence>